<dbReference type="InterPro" id="IPR019734">
    <property type="entry name" value="TPR_rpt"/>
</dbReference>
<dbReference type="PANTHER" id="PTHR46630:SF1">
    <property type="entry name" value="TETRATRICOPEPTIDE REPEAT PROTEIN 29"/>
    <property type="match status" value="1"/>
</dbReference>
<keyword evidence="4" id="KW-0802">TPR repeat</keyword>
<comment type="caution">
    <text evidence="7">The sequence shown here is derived from an EMBL/GenBank/DDBJ whole genome shotgun (WGS) entry which is preliminary data.</text>
</comment>
<dbReference type="Pfam" id="PF13432">
    <property type="entry name" value="TPR_16"/>
    <property type="match status" value="1"/>
</dbReference>
<dbReference type="Gene3D" id="1.25.40.10">
    <property type="entry name" value="Tetratricopeptide repeat domain"/>
    <property type="match status" value="3"/>
</dbReference>
<evidence type="ECO:0000256" key="1">
    <source>
        <dbReference type="ARBA" id="ARBA00004496"/>
    </source>
</evidence>
<keyword evidence="3" id="KW-0677">Repeat</keyword>
<dbReference type="SMART" id="SM00530">
    <property type="entry name" value="HTH_XRE"/>
    <property type="match status" value="1"/>
</dbReference>
<dbReference type="OrthoDB" id="2470999at2"/>
<dbReference type="RefSeq" id="WP_096184039.1">
    <property type="nucleotide sequence ID" value="NZ_BDUF01000109.1"/>
</dbReference>
<dbReference type="InterPro" id="IPR051476">
    <property type="entry name" value="Bac_ResReg_Asp_Phosphatase"/>
</dbReference>
<reference evidence="8" key="1">
    <citation type="submission" date="2017-07" db="EMBL/GenBank/DDBJ databases">
        <title>Draft genome sequence of Effusibacillus lacus strain skLN1.</title>
        <authorList>
            <person name="Watanabe M."/>
            <person name="Kojima H."/>
            <person name="Fukui M."/>
        </authorList>
    </citation>
    <scope>NUCLEOTIDE SEQUENCE [LARGE SCALE GENOMIC DNA]</scope>
    <source>
        <strain evidence="8">skLN1</strain>
    </source>
</reference>
<evidence type="ECO:0000256" key="3">
    <source>
        <dbReference type="ARBA" id="ARBA00022737"/>
    </source>
</evidence>
<gene>
    <name evidence="7" type="ORF">EFBL_3551</name>
</gene>
<comment type="similarity">
    <text evidence="5">Belongs to the Rap family.</text>
</comment>
<dbReference type="InterPro" id="IPR010982">
    <property type="entry name" value="Lambda_DNA-bd_dom_sf"/>
</dbReference>
<protein>
    <recommendedName>
        <fullName evidence="6">HTH cro/C1-type domain-containing protein</fullName>
    </recommendedName>
</protein>
<evidence type="ECO:0000256" key="5">
    <source>
        <dbReference type="ARBA" id="ARBA00038253"/>
    </source>
</evidence>
<dbReference type="EMBL" id="BDUF01000109">
    <property type="protein sequence ID" value="GAX91860.1"/>
    <property type="molecule type" value="Genomic_DNA"/>
</dbReference>
<keyword evidence="8" id="KW-1185">Reference proteome</keyword>
<keyword evidence="2" id="KW-0963">Cytoplasm</keyword>
<dbReference type="PROSITE" id="PS50943">
    <property type="entry name" value="HTH_CROC1"/>
    <property type="match status" value="1"/>
</dbReference>
<name>A0A292YTP7_9BACL</name>
<evidence type="ECO:0000259" key="6">
    <source>
        <dbReference type="PROSITE" id="PS50943"/>
    </source>
</evidence>
<dbReference type="Pfam" id="PF13174">
    <property type="entry name" value="TPR_6"/>
    <property type="match status" value="1"/>
</dbReference>
<dbReference type="CDD" id="cd00093">
    <property type="entry name" value="HTH_XRE"/>
    <property type="match status" value="1"/>
</dbReference>
<dbReference type="SUPFAM" id="SSF48452">
    <property type="entry name" value="TPR-like"/>
    <property type="match status" value="3"/>
</dbReference>
<dbReference type="Proteomes" id="UP000217785">
    <property type="component" value="Unassembled WGS sequence"/>
</dbReference>
<dbReference type="GO" id="GO:0003677">
    <property type="term" value="F:DNA binding"/>
    <property type="evidence" value="ECO:0007669"/>
    <property type="project" value="InterPro"/>
</dbReference>
<accession>A0A292YTP7</accession>
<dbReference type="Pfam" id="PF13176">
    <property type="entry name" value="TPR_7"/>
    <property type="match status" value="1"/>
</dbReference>
<evidence type="ECO:0000313" key="7">
    <source>
        <dbReference type="EMBL" id="GAX91860.1"/>
    </source>
</evidence>
<dbReference type="InterPro" id="IPR011990">
    <property type="entry name" value="TPR-like_helical_dom_sf"/>
</dbReference>
<dbReference type="Pfam" id="PF01381">
    <property type="entry name" value="HTH_3"/>
    <property type="match status" value="1"/>
</dbReference>
<dbReference type="PANTHER" id="PTHR46630">
    <property type="entry name" value="TETRATRICOPEPTIDE REPEAT PROTEIN 29"/>
    <property type="match status" value="1"/>
</dbReference>
<comment type="subcellular location">
    <subcellularLocation>
        <location evidence="1">Cytoplasm</location>
    </subcellularLocation>
</comment>
<dbReference type="SUPFAM" id="SSF47413">
    <property type="entry name" value="lambda repressor-like DNA-binding domains"/>
    <property type="match status" value="1"/>
</dbReference>
<dbReference type="GO" id="GO:0005737">
    <property type="term" value="C:cytoplasm"/>
    <property type="evidence" value="ECO:0007669"/>
    <property type="project" value="UniProtKB-SubCell"/>
</dbReference>
<proteinExistence type="inferred from homology"/>
<evidence type="ECO:0000256" key="2">
    <source>
        <dbReference type="ARBA" id="ARBA00022490"/>
    </source>
</evidence>
<evidence type="ECO:0000256" key="4">
    <source>
        <dbReference type="ARBA" id="ARBA00022803"/>
    </source>
</evidence>
<dbReference type="SMART" id="SM00028">
    <property type="entry name" value="TPR"/>
    <property type="match status" value="6"/>
</dbReference>
<dbReference type="InterPro" id="IPR001387">
    <property type="entry name" value="Cro/C1-type_HTH"/>
</dbReference>
<feature type="domain" description="HTH cro/C1-type" evidence="6">
    <location>
        <begin position="9"/>
        <end position="62"/>
    </location>
</feature>
<sequence>MQKTLGQKIKHLRRSKNLTQGELGHGLVTPSMISQIEADKASPSLKLLAELADRLGVSLDYFLNEIQAKTEVNGTLKSARALMEAGKFESALKLLLELLNDQTVHCPSTEIRLDVAQCLEKTGKTEEALALYDEIHRNCISRGEYLYCVKALRAMGQIEFEKGNLILADFHWNKAAALGLRELGGENDLLSDVLLLLARSQNRLGSHADALETLKQAKSILQDQSDAKKTAVLMQTYCEVHRDLGLYKKAEEYAQDAISLYKSLNMPVEAVYMTATLAQILDENGRSEEALNLLRNCFEQSDSDVMENISYLHSVIARIFMRLGMFDEAQSHCEKVLVLGDNDHDARIRAYRTLSEISFKREQYSQAIYYCEQLIQMGQLQNRIAELARSFALLSGIYKQQGNYASATETFLRMQKVVETNLREITVS</sequence>
<dbReference type="AlphaFoldDB" id="A0A292YTP7"/>
<evidence type="ECO:0000313" key="8">
    <source>
        <dbReference type="Proteomes" id="UP000217785"/>
    </source>
</evidence>
<dbReference type="Gene3D" id="1.10.260.40">
    <property type="entry name" value="lambda repressor-like DNA-binding domains"/>
    <property type="match status" value="1"/>
</dbReference>
<organism evidence="7 8">
    <name type="scientific">Effusibacillus lacus</name>
    <dbReference type="NCBI Taxonomy" id="1348429"/>
    <lineage>
        <taxon>Bacteria</taxon>
        <taxon>Bacillati</taxon>
        <taxon>Bacillota</taxon>
        <taxon>Bacilli</taxon>
        <taxon>Bacillales</taxon>
        <taxon>Alicyclobacillaceae</taxon>
        <taxon>Effusibacillus</taxon>
    </lineage>
</organism>